<dbReference type="PROSITE" id="PS50967">
    <property type="entry name" value="HRDC"/>
    <property type="match status" value="1"/>
</dbReference>
<feature type="compositionally biased region" description="Pro residues" evidence="1">
    <location>
        <begin position="310"/>
        <end position="324"/>
    </location>
</feature>
<dbReference type="PANTHER" id="PTHR47649">
    <property type="entry name" value="RIBONUCLEASE D"/>
    <property type="match status" value="1"/>
</dbReference>
<comment type="caution">
    <text evidence="3">The sequence shown here is derived from an EMBL/GenBank/DDBJ whole genome shotgun (WGS) entry which is preliminary data.</text>
</comment>
<feature type="domain" description="HRDC" evidence="2">
    <location>
        <begin position="232"/>
        <end position="312"/>
    </location>
</feature>
<accession>A0A4R8QZA2</accession>
<dbReference type="GO" id="GO:0000166">
    <property type="term" value="F:nucleotide binding"/>
    <property type="evidence" value="ECO:0007669"/>
    <property type="project" value="InterPro"/>
</dbReference>
<feature type="region of interest" description="Disordered" evidence="1">
    <location>
        <begin position="1"/>
        <end position="23"/>
    </location>
</feature>
<reference evidence="3 4" key="1">
    <citation type="journal article" date="2019" name="Sci. Rep.">
        <title>Extended insight into the Mycobacterium chelonae-abscessus complex through whole genome sequencing of Mycobacterium salmoniphilum outbreak and Mycobacterium salmoniphilum-like strains.</title>
        <authorList>
            <person name="Behra P.R.K."/>
            <person name="Das S."/>
            <person name="Pettersson B.M.F."/>
            <person name="Shirreff L."/>
            <person name="DuCote T."/>
            <person name="Jacobsson K.G."/>
            <person name="Ennis D.G."/>
            <person name="Kirsebom L.A."/>
        </authorList>
    </citation>
    <scope>NUCLEOTIDE SEQUENCE [LARGE SCALE GENOMIC DNA]</scope>
    <source>
        <strain evidence="3 4">CCUG 63697</strain>
    </source>
</reference>
<dbReference type="GO" id="GO:0033890">
    <property type="term" value="F:ribonuclease D activity"/>
    <property type="evidence" value="ECO:0007669"/>
    <property type="project" value="UniProtKB-EC"/>
</dbReference>
<dbReference type="EMBL" id="PECC01000028">
    <property type="protein sequence ID" value="TDZ49162.1"/>
    <property type="molecule type" value="Genomic_DNA"/>
</dbReference>
<dbReference type="SUPFAM" id="SSF47819">
    <property type="entry name" value="HRDC-like"/>
    <property type="match status" value="1"/>
</dbReference>
<dbReference type="Gene3D" id="1.10.150.80">
    <property type="entry name" value="HRDC domain"/>
    <property type="match status" value="2"/>
</dbReference>
<dbReference type="InterPro" id="IPR010997">
    <property type="entry name" value="HRDC-like_sf"/>
</dbReference>
<name>A0A4R8QZA2_9MYCO</name>
<dbReference type="SMART" id="SM00341">
    <property type="entry name" value="HRDC"/>
    <property type="match status" value="1"/>
</dbReference>
<dbReference type="Proteomes" id="UP000295165">
    <property type="component" value="Unassembled WGS sequence"/>
</dbReference>
<dbReference type="Pfam" id="PF18305">
    <property type="entry name" value="DNA_pol_A_exoN"/>
    <property type="match status" value="1"/>
</dbReference>
<dbReference type="InterPro" id="IPR036397">
    <property type="entry name" value="RNaseH_sf"/>
</dbReference>
<dbReference type="InterPro" id="IPR002562">
    <property type="entry name" value="3'-5'_exonuclease_dom"/>
</dbReference>
<keyword evidence="4" id="KW-1185">Reference proteome</keyword>
<feature type="region of interest" description="Disordered" evidence="1">
    <location>
        <begin position="305"/>
        <end position="329"/>
    </location>
</feature>
<dbReference type="InterPro" id="IPR051086">
    <property type="entry name" value="RNase_D-like"/>
</dbReference>
<dbReference type="Pfam" id="PF01612">
    <property type="entry name" value="DNA_pol_A_exo1"/>
    <property type="match status" value="1"/>
</dbReference>
<evidence type="ECO:0000259" key="2">
    <source>
        <dbReference type="PROSITE" id="PS50967"/>
    </source>
</evidence>
<dbReference type="GO" id="GO:0003676">
    <property type="term" value="F:nucleic acid binding"/>
    <property type="evidence" value="ECO:0007669"/>
    <property type="project" value="InterPro"/>
</dbReference>
<dbReference type="GO" id="GO:0008408">
    <property type="term" value="F:3'-5' exonuclease activity"/>
    <property type="evidence" value="ECO:0007669"/>
    <property type="project" value="InterPro"/>
</dbReference>
<feature type="compositionally biased region" description="Acidic residues" evidence="1">
    <location>
        <begin position="1"/>
        <end position="12"/>
    </location>
</feature>
<evidence type="ECO:0000256" key="1">
    <source>
        <dbReference type="SAM" id="MobiDB-lite"/>
    </source>
</evidence>
<dbReference type="SMART" id="SM00474">
    <property type="entry name" value="35EXOc"/>
    <property type="match status" value="1"/>
</dbReference>
<dbReference type="CDD" id="cd06142">
    <property type="entry name" value="RNaseD_exo"/>
    <property type="match status" value="1"/>
</dbReference>
<dbReference type="Gene3D" id="3.30.420.10">
    <property type="entry name" value="Ribonuclease H-like superfamily/Ribonuclease H"/>
    <property type="match status" value="1"/>
</dbReference>
<dbReference type="Pfam" id="PF00570">
    <property type="entry name" value="HRDC"/>
    <property type="match status" value="1"/>
</dbReference>
<dbReference type="InterPro" id="IPR044876">
    <property type="entry name" value="HRDC_dom_sf"/>
</dbReference>
<dbReference type="PANTHER" id="PTHR47649:SF1">
    <property type="entry name" value="RIBONUCLEASE D"/>
    <property type="match status" value="1"/>
</dbReference>
<keyword evidence="3" id="KW-0378">Hydrolase</keyword>
<gene>
    <name evidence="3" type="primary">rnd</name>
    <name evidence="3" type="ORF">CCUG63697_03698</name>
</gene>
<dbReference type="InterPro" id="IPR002121">
    <property type="entry name" value="HRDC_dom"/>
</dbReference>
<dbReference type="SUPFAM" id="SSF53098">
    <property type="entry name" value="Ribonuclease H-like"/>
    <property type="match status" value="1"/>
</dbReference>
<proteinExistence type="predicted"/>
<protein>
    <submittedName>
        <fullName evidence="3">Ribonuclease D</fullName>
        <ecNumber evidence="3">3.1.13.5</ecNumber>
    </submittedName>
</protein>
<evidence type="ECO:0000313" key="4">
    <source>
        <dbReference type="Proteomes" id="UP000295165"/>
    </source>
</evidence>
<dbReference type="GO" id="GO:0006139">
    <property type="term" value="P:nucleobase-containing compound metabolic process"/>
    <property type="evidence" value="ECO:0007669"/>
    <property type="project" value="InterPro"/>
</dbReference>
<evidence type="ECO:0000313" key="3">
    <source>
        <dbReference type="EMBL" id="TDZ49162.1"/>
    </source>
</evidence>
<dbReference type="InterPro" id="IPR041605">
    <property type="entry name" value="Exo_C"/>
</dbReference>
<dbReference type="AlphaFoldDB" id="A0A4R8QZA2"/>
<organism evidence="3 4">
    <name type="scientific">Mycobacteroides franklinii</name>
    <dbReference type="NCBI Taxonomy" id="948102"/>
    <lineage>
        <taxon>Bacteria</taxon>
        <taxon>Bacillati</taxon>
        <taxon>Actinomycetota</taxon>
        <taxon>Actinomycetes</taxon>
        <taxon>Mycobacteriales</taxon>
        <taxon>Mycobacteriaceae</taxon>
        <taxon>Mycobacteroides</taxon>
    </lineage>
</organism>
<dbReference type="InterPro" id="IPR012337">
    <property type="entry name" value="RNaseH-like_sf"/>
</dbReference>
<dbReference type="EC" id="3.1.13.5" evidence="3"/>
<sequence>MKTEDMDADFELPEPTPLLRPAEGVPPITASTDEIRAAAQRLTSGTGAFAVDAERASGFRYSNRAYLIQIRRRGAGTVLLDPTNVPDALGPIVEALGADEWILHAADQDLPCLAELDMKPPSLYDTELAGRLAGFEKVNLASMVHRLLGLGLAKGHGAADWSKRPLPDDWLNYAALDVEVLVELREKIADVLAEQDKTEWARQEFEHLAHTPVPTTRRDNWRRTSGVHKVRKPGQLAAVRELWLSRDELARARDVAPGRTLPDSAIIEAALADPKTRAELVALPVFGGPRQKQQADRWLAALAKARSGAAPPPVNEPTTGPPPVSRWSRRKPEAYARLEAVRAALSTLSEQISVPVENIVTPEIIRRICWDWDGHGDVEEQLAAHGARPWQRELAVPILAEALAE</sequence>